<proteinExistence type="inferred from homology"/>
<name>A0A2I0AMR6_9ASPA</name>
<keyword evidence="3 4" id="KW-0964">Secreted</keyword>
<keyword evidence="6" id="KW-1185">Reference proteome</keyword>
<dbReference type="EMBL" id="KZ451969">
    <property type="protein sequence ID" value="PKA56841.1"/>
    <property type="molecule type" value="Genomic_DNA"/>
</dbReference>
<sequence length="180" mass="19372">MARLLHLLLFLSLSYSAAGWATTTSSPPAKKLLEEKLTHLHFFFHDVISGPNATAFPVTGPVRSAGRSAFGRVTMIDDLLTAGPDPTSRPVGRAQGFYAAAELDELGFLMVMSLAFSAGKYNGSVLSVVGRNQPWHPVREMAVVGGSGVFRLARGFALARTHSLRPSTAIVEYNVSVIHY</sequence>
<dbReference type="InterPro" id="IPR004265">
    <property type="entry name" value="Dirigent"/>
</dbReference>
<dbReference type="Gene3D" id="2.40.480.10">
    <property type="entry name" value="Allene oxide cyclase-like"/>
    <property type="match status" value="1"/>
</dbReference>
<evidence type="ECO:0000256" key="1">
    <source>
        <dbReference type="ARBA" id="ARBA00010746"/>
    </source>
</evidence>
<feature type="signal peptide" evidence="4">
    <location>
        <begin position="1"/>
        <end position="21"/>
    </location>
</feature>
<comment type="subcellular location">
    <subcellularLocation>
        <location evidence="4">Secreted</location>
        <location evidence="4">Extracellular space</location>
        <location evidence="4">Apoplast</location>
    </subcellularLocation>
</comment>
<evidence type="ECO:0000313" key="5">
    <source>
        <dbReference type="EMBL" id="PKA56841.1"/>
    </source>
</evidence>
<accession>A0A2I0AMR6</accession>
<reference evidence="5 6" key="1">
    <citation type="journal article" date="2017" name="Nature">
        <title>The Apostasia genome and the evolution of orchids.</title>
        <authorList>
            <person name="Zhang G.Q."/>
            <person name="Liu K.W."/>
            <person name="Li Z."/>
            <person name="Lohaus R."/>
            <person name="Hsiao Y.Y."/>
            <person name="Niu S.C."/>
            <person name="Wang J.Y."/>
            <person name="Lin Y.C."/>
            <person name="Xu Q."/>
            <person name="Chen L.J."/>
            <person name="Yoshida K."/>
            <person name="Fujiwara S."/>
            <person name="Wang Z.W."/>
            <person name="Zhang Y.Q."/>
            <person name="Mitsuda N."/>
            <person name="Wang M."/>
            <person name="Liu G.H."/>
            <person name="Pecoraro L."/>
            <person name="Huang H.X."/>
            <person name="Xiao X.J."/>
            <person name="Lin M."/>
            <person name="Wu X.Y."/>
            <person name="Wu W.L."/>
            <person name="Chen Y.Y."/>
            <person name="Chang S.B."/>
            <person name="Sakamoto S."/>
            <person name="Ohme-Takagi M."/>
            <person name="Yagi M."/>
            <person name="Zeng S.J."/>
            <person name="Shen C.Y."/>
            <person name="Yeh C.M."/>
            <person name="Luo Y.B."/>
            <person name="Tsai W.C."/>
            <person name="Van de Peer Y."/>
            <person name="Liu Z.J."/>
        </authorList>
    </citation>
    <scope>NUCLEOTIDE SEQUENCE [LARGE SCALE GENOMIC DNA]</scope>
    <source>
        <strain evidence="6">cv. Shenzhen</strain>
        <tissue evidence="5">Stem</tissue>
    </source>
</reference>
<evidence type="ECO:0000313" key="6">
    <source>
        <dbReference type="Proteomes" id="UP000236161"/>
    </source>
</evidence>
<evidence type="ECO:0000256" key="4">
    <source>
        <dbReference type="RuleBase" id="RU363099"/>
    </source>
</evidence>
<dbReference type="Pfam" id="PF03018">
    <property type="entry name" value="Dirigent"/>
    <property type="match status" value="1"/>
</dbReference>
<gene>
    <name evidence="5" type="primary">PI206</name>
    <name evidence="5" type="ORF">AXF42_Ash002144</name>
</gene>
<comment type="similarity">
    <text evidence="1 4">Belongs to the plant dirigent protein family.</text>
</comment>
<evidence type="ECO:0000256" key="3">
    <source>
        <dbReference type="ARBA" id="ARBA00022525"/>
    </source>
</evidence>
<dbReference type="GO" id="GO:0009699">
    <property type="term" value="P:phenylpropanoid biosynthetic process"/>
    <property type="evidence" value="ECO:0007669"/>
    <property type="project" value="UniProtKB-ARBA"/>
</dbReference>
<comment type="function">
    <text evidence="4">Dirigent proteins impart stereoselectivity on the phenoxy radical-coupling reaction, yielding optically active lignans from two molecules of coniferyl alcohol in the biosynthesis of lignans, flavonolignans, and alkaloids and thus plays a central role in plant secondary metabolism.</text>
</comment>
<organism evidence="5 6">
    <name type="scientific">Apostasia shenzhenica</name>
    <dbReference type="NCBI Taxonomy" id="1088818"/>
    <lineage>
        <taxon>Eukaryota</taxon>
        <taxon>Viridiplantae</taxon>
        <taxon>Streptophyta</taxon>
        <taxon>Embryophyta</taxon>
        <taxon>Tracheophyta</taxon>
        <taxon>Spermatophyta</taxon>
        <taxon>Magnoliopsida</taxon>
        <taxon>Liliopsida</taxon>
        <taxon>Asparagales</taxon>
        <taxon>Orchidaceae</taxon>
        <taxon>Apostasioideae</taxon>
        <taxon>Apostasia</taxon>
    </lineage>
</organism>
<keyword evidence="4" id="KW-0052">Apoplast</keyword>
<dbReference type="STRING" id="1088818.A0A2I0AMR6"/>
<dbReference type="GO" id="GO:0048046">
    <property type="term" value="C:apoplast"/>
    <property type="evidence" value="ECO:0007669"/>
    <property type="project" value="UniProtKB-SubCell"/>
</dbReference>
<dbReference type="OrthoDB" id="1864232at2759"/>
<dbReference type="Proteomes" id="UP000236161">
    <property type="component" value="Unassembled WGS sequence"/>
</dbReference>
<dbReference type="PANTHER" id="PTHR21495">
    <property type="entry name" value="NUCLEOPORIN-RELATED"/>
    <property type="match status" value="1"/>
</dbReference>
<comment type="subunit">
    <text evidence="2 4">Homodimer.</text>
</comment>
<protein>
    <recommendedName>
        <fullName evidence="4">Dirigent protein</fullName>
    </recommendedName>
</protein>
<evidence type="ECO:0000256" key="2">
    <source>
        <dbReference type="ARBA" id="ARBA00011738"/>
    </source>
</evidence>
<dbReference type="AlphaFoldDB" id="A0A2I0AMR6"/>
<feature type="chain" id="PRO_5013986981" description="Dirigent protein" evidence="4">
    <location>
        <begin position="22"/>
        <end position="180"/>
    </location>
</feature>
<dbReference type="InterPro" id="IPR044859">
    <property type="entry name" value="Allene_oxi_cyc_Dirigent"/>
</dbReference>
<keyword evidence="4" id="KW-0732">Signal</keyword>